<evidence type="ECO:0000256" key="2">
    <source>
        <dbReference type="SAM" id="Phobius"/>
    </source>
</evidence>
<evidence type="ECO:0000313" key="5">
    <source>
        <dbReference type="Proteomes" id="UP000001683"/>
    </source>
</evidence>
<evidence type="ECO:0000259" key="3">
    <source>
        <dbReference type="Pfam" id="PF18998"/>
    </source>
</evidence>
<reference evidence="4 5" key="2">
    <citation type="journal article" date="2011" name="J. Bacteriol.">
        <title>Complete genome sequence of the anaerobic, halophilic alkalithermophile Natranaerobius thermophilus JW/NM-WN-LF.</title>
        <authorList>
            <person name="Zhao B."/>
            <person name="Mesbah N.M."/>
            <person name="Dalin E."/>
            <person name="Goodwin L."/>
            <person name="Nolan M."/>
            <person name="Pitluck S."/>
            <person name="Chertkov O."/>
            <person name="Brettin T.S."/>
            <person name="Han J."/>
            <person name="Larimer F.W."/>
            <person name="Land M.L."/>
            <person name="Hauser L."/>
            <person name="Kyrpides N."/>
            <person name="Wiegel J."/>
        </authorList>
    </citation>
    <scope>NUCLEOTIDE SEQUENCE [LARGE SCALE GENOMIC DNA]</scope>
    <source>
        <strain evidence="5">ATCC BAA-1301 / DSM 18059 / JW/NM-WN-LF</strain>
    </source>
</reference>
<evidence type="ECO:0000313" key="4">
    <source>
        <dbReference type="EMBL" id="ACB84628.1"/>
    </source>
</evidence>
<dbReference type="InParanoid" id="B2A105"/>
<protein>
    <recommendedName>
        <fullName evidence="3">Bacterial repeat domain-containing protein</fullName>
    </recommendedName>
</protein>
<keyword evidence="2" id="KW-0812">Transmembrane</keyword>
<feature type="domain" description="Bacterial repeat" evidence="3">
    <location>
        <begin position="49"/>
        <end position="116"/>
    </location>
</feature>
<gene>
    <name evidence="4" type="ordered locus">Nther_1044</name>
</gene>
<organism evidence="4 5">
    <name type="scientific">Natranaerobius thermophilus (strain ATCC BAA-1301 / DSM 18059 / JW/NM-WN-LF)</name>
    <dbReference type="NCBI Taxonomy" id="457570"/>
    <lineage>
        <taxon>Bacteria</taxon>
        <taxon>Bacillati</taxon>
        <taxon>Bacillota</taxon>
        <taxon>Clostridia</taxon>
        <taxon>Natranaerobiales</taxon>
        <taxon>Natranaerobiaceae</taxon>
        <taxon>Natranaerobius</taxon>
    </lineage>
</organism>
<dbReference type="InterPro" id="IPR044060">
    <property type="entry name" value="Bacterial_rp_domain"/>
</dbReference>
<keyword evidence="2" id="KW-1133">Transmembrane helix</keyword>
<dbReference type="KEGG" id="nth:Nther_1044"/>
<accession>B2A105</accession>
<dbReference type="AlphaFoldDB" id="B2A105"/>
<evidence type="ECO:0000256" key="1">
    <source>
        <dbReference type="SAM" id="MobiDB-lite"/>
    </source>
</evidence>
<feature type="compositionally biased region" description="Basic and acidic residues" evidence="1">
    <location>
        <begin position="29"/>
        <end position="48"/>
    </location>
</feature>
<reference evidence="4 5" key="1">
    <citation type="submission" date="2008-04" db="EMBL/GenBank/DDBJ databases">
        <title>Complete sequence of chromosome of Natranaerobius thermophilus JW/NM-WN-LF.</title>
        <authorList>
            <consortium name="US DOE Joint Genome Institute"/>
            <person name="Copeland A."/>
            <person name="Lucas S."/>
            <person name="Lapidus A."/>
            <person name="Glavina del Rio T."/>
            <person name="Dalin E."/>
            <person name="Tice H."/>
            <person name="Bruce D."/>
            <person name="Goodwin L."/>
            <person name="Pitluck S."/>
            <person name="Chertkov O."/>
            <person name="Brettin T."/>
            <person name="Detter J.C."/>
            <person name="Han C."/>
            <person name="Kuske C.R."/>
            <person name="Schmutz J."/>
            <person name="Larimer F."/>
            <person name="Land M."/>
            <person name="Hauser L."/>
            <person name="Kyrpides N."/>
            <person name="Lykidis A."/>
            <person name="Mesbah N.M."/>
            <person name="Wiegel J."/>
        </authorList>
    </citation>
    <scope>NUCLEOTIDE SEQUENCE [LARGE SCALE GENOMIC DNA]</scope>
    <source>
        <strain evidence="5">ATCC BAA-1301 / DSM 18059 / JW/NM-WN-LF</strain>
    </source>
</reference>
<dbReference type="PROSITE" id="PS51257">
    <property type="entry name" value="PROKAR_LIPOPROTEIN"/>
    <property type="match status" value="1"/>
</dbReference>
<dbReference type="Proteomes" id="UP000001683">
    <property type="component" value="Chromosome"/>
</dbReference>
<keyword evidence="5" id="KW-1185">Reference proteome</keyword>
<dbReference type="HOGENOM" id="CLU_451871_0_0_9"/>
<feature type="region of interest" description="Disordered" evidence="1">
    <location>
        <begin position="29"/>
        <end position="64"/>
    </location>
</feature>
<proteinExistence type="predicted"/>
<dbReference type="RefSeq" id="WP_012447505.1">
    <property type="nucleotide sequence ID" value="NC_010718.1"/>
</dbReference>
<keyword evidence="2" id="KW-0472">Membrane</keyword>
<dbReference type="eggNOG" id="COG4886">
    <property type="taxonomic scope" value="Bacteria"/>
</dbReference>
<sequence>MSGRKLVYLVIVISLMVLTVFVTGCTQEKKAGDEQAKQDEDEPNEYKVEVQANPEEAGEITGEGTYEEGEKVELEAVSKEGYEFKKWHLEGEDISEDKKYNFTMEKDKKFQAVFETEYNSDKFEQITTETDDGTIKETIMGANLIDELDPVKSNALTDEPIYIGENYIAQPDEEKGDLVIYQKDNLEHFDTVEGIVTKEGTNEKCVIIEDQLIYIPNTGQRAYFYSLEEEQASKEKKLNIQDLEWDIPEGLEKDGRGKFFINIHNNLHFQTSVIGNHLFLYADHSWVVRHEKPPRVEKPFLKVFELSEDGFKQKEINFEEEFEESPLITDIAIYDDNSAIIASGDKGFSLIDLNNFSIEHLEVGGTSHEGEVPGEGDSNFVSHKILGVNEYGILLTKSEVPIHACSARSIEIWAPDSNNSLDLTASTVQHLPGGFEEEKDDVMLVGAIPDEKGIKNNLWPTNMTESEQIEEGKRKSSLQISAFVSLDNNKVMKDVGENNSKLSEYLHKELDFAQTLDNGEIDQLPVIVKDTDKDHLHHTFDDPRPPIEAPVFASTNLNANSLDIELVYLKDNIKLIQIDPEDQDIYLKKDDSVYQIEYDSLFSH</sequence>
<dbReference type="Pfam" id="PF18998">
    <property type="entry name" value="Flg_new_2"/>
    <property type="match status" value="1"/>
</dbReference>
<dbReference type="EMBL" id="CP001034">
    <property type="protein sequence ID" value="ACB84628.1"/>
    <property type="molecule type" value="Genomic_DNA"/>
</dbReference>
<feature type="transmembrane region" description="Helical" evidence="2">
    <location>
        <begin position="7"/>
        <end position="24"/>
    </location>
</feature>
<name>B2A105_NATTJ</name>